<name>A0A364LN69_9GAMM</name>
<evidence type="ECO:0000313" key="1">
    <source>
        <dbReference type="EMBL" id="RAP38514.1"/>
    </source>
</evidence>
<dbReference type="AlphaFoldDB" id="A0A364LN69"/>
<reference evidence="1 2" key="1">
    <citation type="submission" date="2017-02" db="EMBL/GenBank/DDBJ databases">
        <title>Legionella quilivanii strain from human: case report and whole genome sequencing analysis.</title>
        <authorList>
            <person name="Lalancette C."/>
            <person name="Leduc J.-M."/>
            <person name="Levesque S."/>
            <person name="Fournier E."/>
            <person name="Saoud J."/>
            <person name="Faucher S.P."/>
            <person name="Bernard K."/>
            <person name="Martineau C."/>
            <person name="Longtin J."/>
        </authorList>
    </citation>
    <scope>NUCLEOTIDE SEQUENCE [LARGE SCALE GENOMIC DNA]</scope>
    <source>
        <strain evidence="1 2">ID143958</strain>
    </source>
</reference>
<proteinExistence type="predicted"/>
<comment type="caution">
    <text evidence="1">The sequence shown here is derived from an EMBL/GenBank/DDBJ whole genome shotgun (WGS) entry which is preliminary data.</text>
</comment>
<protein>
    <submittedName>
        <fullName evidence="1">Vir protein</fullName>
    </submittedName>
</protein>
<dbReference type="EMBL" id="MVJN01000001">
    <property type="protein sequence ID" value="RAP38514.1"/>
    <property type="molecule type" value="Genomic_DNA"/>
</dbReference>
<sequence>MDFVINDAELDALYGLSHCQQLLYLRGIRPYMNRKTGMVGVERGISYQSLAEQLYIEPRPGVKGCSFSRAQLRRAVAGLEQAGLISIQSTDLRLILNCLLALRDYSVQNKAVINPSQQAVLFQNAKSLENKGLREDELAKAVIANQAKAGTPLKDNNYIYLLAAFEKFWSLYPLKNSKQKAWEAFQELNPNESQLNTIIAALQAQLKNRDAQELTGAWLPPWKYPANWLTQRCWTDELIPVTTKECNDAKPKTNVRKKSAIDIFWESCGNASFDFDEEDIQHASLQ</sequence>
<accession>A0A364LN69</accession>
<gene>
    <name evidence="1" type="ORF">B1207_01100</name>
</gene>
<evidence type="ECO:0000313" key="2">
    <source>
        <dbReference type="Proteomes" id="UP000249458"/>
    </source>
</evidence>
<dbReference type="Proteomes" id="UP000249458">
    <property type="component" value="Unassembled WGS sequence"/>
</dbReference>
<organism evidence="1 2">
    <name type="scientific">Legionella quinlivanii</name>
    <dbReference type="NCBI Taxonomy" id="45073"/>
    <lineage>
        <taxon>Bacteria</taxon>
        <taxon>Pseudomonadati</taxon>
        <taxon>Pseudomonadota</taxon>
        <taxon>Gammaproteobacteria</taxon>
        <taxon>Legionellales</taxon>
        <taxon>Legionellaceae</taxon>
        <taxon>Legionella</taxon>
    </lineage>
</organism>